<feature type="transmembrane region" description="Helical" evidence="5">
    <location>
        <begin position="588"/>
        <end position="610"/>
    </location>
</feature>
<accession>G7E5H5</accession>
<evidence type="ECO:0000256" key="3">
    <source>
        <dbReference type="ARBA" id="ARBA00026247"/>
    </source>
</evidence>
<dbReference type="FunFam" id="3.10.450.50:FF:000005">
    <property type="entry name" value="Nuclear transport factor 2"/>
    <property type="match status" value="1"/>
</dbReference>
<keyword evidence="5" id="KW-0812">Transmembrane</keyword>
<feature type="region of interest" description="Disordered" evidence="4">
    <location>
        <begin position="487"/>
        <end position="571"/>
    </location>
</feature>
<keyword evidence="5" id="KW-0472">Membrane</keyword>
<dbReference type="STRING" id="764103.G7E5H5"/>
<organism evidence="7 8">
    <name type="scientific">Mixia osmundae (strain CBS 9802 / IAM 14324 / JCM 22182 / KY 12970)</name>
    <dbReference type="NCBI Taxonomy" id="764103"/>
    <lineage>
        <taxon>Eukaryota</taxon>
        <taxon>Fungi</taxon>
        <taxon>Dikarya</taxon>
        <taxon>Basidiomycota</taxon>
        <taxon>Pucciniomycotina</taxon>
        <taxon>Mixiomycetes</taxon>
        <taxon>Mixiales</taxon>
        <taxon>Mixiaceae</taxon>
        <taxon>Mixia</taxon>
    </lineage>
</organism>
<feature type="compositionally biased region" description="Basic residues" evidence="4">
    <location>
        <begin position="540"/>
        <end position="555"/>
    </location>
</feature>
<protein>
    <recommendedName>
        <fullName evidence="3">Nuclear transport factor 2</fullName>
    </recommendedName>
</protein>
<sequence length="645" mass="70453">MSFAEVAQQFVTYYYQVFDADRSNLSALYRDQSMLTFESASTQGTTAITEKLKGLPFQKVQHNVSTLDAQPTGPDHRSILVQVTGQLVVDDGANPLQFSQAFVLNPEGSSYYVYNDVFRLVYVRAPDPSHRREADRGAFTGLEHQTSPATGCAVCACRDHADHAPSCHALRVSSPQRATLRNSCLGAGMQSLLCHADVDERDLHPRLLHRQRRVTSRRPASPDYVPARNQKSDPQSSNEYTQRSGGPSRMASIAARRAARQALPSEEEDELTSPWTQAGADTPSESSSAASSDFEAVDLVDSSSETELGTRIGYRGRVISQRIPSRSEAEHGNVQSLMLSAYPALSPTSQTQARSSSHASARSSSSSRAADDDSSAFDSDTNSTLLGASGWARADRFASSLAERTSVDRAEPAFRGEAQAEQGRLEEVIKASLSTLLTMSKSTTVSSPLHEQPSDDNAERSTLFAHDDLPMRPWLIRNDTLRSSAIVPSQSLRSSAITPRPSTGTNGDVATPHTGSQALPLVDDTTSPSSSDSGQERRRNPSRTRQARPRQRASRTGKQQPSHPPHEPAAKWSDWLKPSIWIEAVSCISWQAIGVISLVFVTGSIVGFSLSRYERLRVWGDPLMWPHSSFVHSHAKLSVLNRLVI</sequence>
<keyword evidence="5" id="KW-1133">Transmembrane helix</keyword>
<name>G7E5H5_MIXOS</name>
<evidence type="ECO:0000259" key="6">
    <source>
        <dbReference type="PROSITE" id="PS50177"/>
    </source>
</evidence>
<reference evidence="7 8" key="1">
    <citation type="journal article" date="2011" name="J. Gen. Appl. Microbiol.">
        <title>Draft genome sequencing of the enigmatic basidiomycete Mixia osmundae.</title>
        <authorList>
            <person name="Nishida H."/>
            <person name="Nagatsuka Y."/>
            <person name="Sugiyama J."/>
        </authorList>
    </citation>
    <scope>NUCLEOTIDE SEQUENCE [LARGE SCALE GENOMIC DNA]</scope>
    <source>
        <strain evidence="8">CBS 9802 / IAM 14324 / JCM 22182 / KY 12970</strain>
    </source>
</reference>
<dbReference type="CDD" id="cd00780">
    <property type="entry name" value="NTF2"/>
    <property type="match status" value="1"/>
</dbReference>
<feature type="compositionally biased region" description="Low complexity" evidence="4">
    <location>
        <begin position="249"/>
        <end position="262"/>
    </location>
</feature>
<comment type="subcellular location">
    <subcellularLocation>
        <location evidence="1">Cytoplasm</location>
    </subcellularLocation>
</comment>
<gene>
    <name evidence="7" type="primary">Mo04767</name>
    <name evidence="7" type="ORF">E5Q_04767</name>
</gene>
<dbReference type="GO" id="GO:0005737">
    <property type="term" value="C:cytoplasm"/>
    <property type="evidence" value="ECO:0007669"/>
    <property type="project" value="UniProtKB-SubCell"/>
</dbReference>
<feature type="region of interest" description="Disordered" evidence="4">
    <location>
        <begin position="346"/>
        <end position="382"/>
    </location>
</feature>
<dbReference type="InterPro" id="IPR045875">
    <property type="entry name" value="NTF2"/>
</dbReference>
<dbReference type="eggNOG" id="KOG2104">
    <property type="taxonomic scope" value="Eukaryota"/>
</dbReference>
<evidence type="ECO:0000313" key="7">
    <source>
        <dbReference type="EMBL" id="GAA98085.1"/>
    </source>
</evidence>
<keyword evidence="2" id="KW-0963">Cytoplasm</keyword>
<feature type="domain" description="NTF2" evidence="6">
    <location>
        <begin position="6"/>
        <end position="120"/>
    </location>
</feature>
<dbReference type="GO" id="GO:0006606">
    <property type="term" value="P:protein import into nucleus"/>
    <property type="evidence" value="ECO:0007669"/>
    <property type="project" value="UniProtKB-ARBA"/>
</dbReference>
<dbReference type="Pfam" id="PF02136">
    <property type="entry name" value="NTF2"/>
    <property type="match status" value="1"/>
</dbReference>
<dbReference type="HOGENOM" id="CLU_434800_0_0_1"/>
<evidence type="ECO:0000256" key="5">
    <source>
        <dbReference type="SAM" id="Phobius"/>
    </source>
</evidence>
<evidence type="ECO:0000256" key="4">
    <source>
        <dbReference type="SAM" id="MobiDB-lite"/>
    </source>
</evidence>
<evidence type="ECO:0000256" key="1">
    <source>
        <dbReference type="ARBA" id="ARBA00004496"/>
    </source>
</evidence>
<dbReference type="InterPro" id="IPR002075">
    <property type="entry name" value="NTF2_dom"/>
</dbReference>
<dbReference type="PANTHER" id="PTHR12612">
    <property type="entry name" value="NUCLEAR TRANSPORT FACTOR 2"/>
    <property type="match status" value="1"/>
</dbReference>
<dbReference type="PROSITE" id="PS50177">
    <property type="entry name" value="NTF2_DOMAIN"/>
    <property type="match status" value="1"/>
</dbReference>
<dbReference type="Gene3D" id="3.10.450.50">
    <property type="match status" value="1"/>
</dbReference>
<dbReference type="AlphaFoldDB" id="G7E5H5"/>
<dbReference type="OrthoDB" id="6507044at2759"/>
<reference evidence="7 8" key="2">
    <citation type="journal article" date="2012" name="Open Biol.">
        <title>Characteristics of nucleosomes and linker DNA regions on the genome of the basidiomycete Mixia osmundae revealed by mono- and dinucleosome mapping.</title>
        <authorList>
            <person name="Nishida H."/>
            <person name="Kondo S."/>
            <person name="Matsumoto T."/>
            <person name="Suzuki Y."/>
            <person name="Yoshikawa H."/>
            <person name="Taylor T.D."/>
            <person name="Sugiyama J."/>
        </authorList>
    </citation>
    <scope>NUCLEOTIDE SEQUENCE [LARGE SCALE GENOMIC DNA]</scope>
    <source>
        <strain evidence="8">CBS 9802 / IAM 14324 / JCM 22182 / KY 12970</strain>
    </source>
</reference>
<feature type="compositionally biased region" description="Polar residues" evidence="4">
    <location>
        <begin position="232"/>
        <end position="245"/>
    </location>
</feature>
<feature type="compositionally biased region" description="Low complexity" evidence="4">
    <location>
        <begin position="523"/>
        <end position="533"/>
    </location>
</feature>
<dbReference type="InterPro" id="IPR032710">
    <property type="entry name" value="NTF2-like_dom_sf"/>
</dbReference>
<dbReference type="InterPro" id="IPR018222">
    <property type="entry name" value="Nuclear_transport_factor_2_euk"/>
</dbReference>
<proteinExistence type="predicted"/>
<feature type="region of interest" description="Disordered" evidence="4">
    <location>
        <begin position="207"/>
        <end position="305"/>
    </location>
</feature>
<dbReference type="EMBL" id="BABT02000150">
    <property type="protein sequence ID" value="GAA98085.1"/>
    <property type="molecule type" value="Genomic_DNA"/>
</dbReference>
<dbReference type="GO" id="GO:0005635">
    <property type="term" value="C:nuclear envelope"/>
    <property type="evidence" value="ECO:0007669"/>
    <property type="project" value="UniProtKB-ARBA"/>
</dbReference>
<feature type="compositionally biased region" description="Low complexity" evidence="4">
    <location>
        <begin position="353"/>
        <end position="368"/>
    </location>
</feature>
<feature type="compositionally biased region" description="Polar residues" evidence="4">
    <location>
        <begin position="487"/>
        <end position="517"/>
    </location>
</feature>
<dbReference type="Proteomes" id="UP000009131">
    <property type="component" value="Unassembled WGS sequence"/>
</dbReference>
<feature type="compositionally biased region" description="Basic residues" evidence="4">
    <location>
        <begin position="207"/>
        <end position="216"/>
    </location>
</feature>
<evidence type="ECO:0000256" key="2">
    <source>
        <dbReference type="ARBA" id="ARBA00022490"/>
    </source>
</evidence>
<evidence type="ECO:0000313" key="8">
    <source>
        <dbReference type="Proteomes" id="UP000009131"/>
    </source>
</evidence>
<dbReference type="InParanoid" id="G7E5H5"/>
<comment type="caution">
    <text evidence="7">The sequence shown here is derived from an EMBL/GenBank/DDBJ whole genome shotgun (WGS) entry which is preliminary data.</text>
</comment>
<keyword evidence="8" id="KW-1185">Reference proteome</keyword>
<dbReference type="SUPFAM" id="SSF54427">
    <property type="entry name" value="NTF2-like"/>
    <property type="match status" value="1"/>
</dbReference>
<dbReference type="RefSeq" id="XP_014569372.1">
    <property type="nucleotide sequence ID" value="XM_014713886.1"/>
</dbReference>